<feature type="binding site" evidence="3">
    <location>
        <position position="7"/>
    </location>
    <ligand>
        <name>Zn(2+)</name>
        <dbReference type="ChEBI" id="CHEBI:29105"/>
    </ligand>
</feature>
<dbReference type="EMBL" id="CP080034">
    <property type="protein sequence ID" value="QYC11645.1"/>
    <property type="molecule type" value="Genomic_DNA"/>
</dbReference>
<organism evidence="4 5">
    <name type="scientific">Brevundimonas nasdae</name>
    <dbReference type="NCBI Taxonomy" id="172043"/>
    <lineage>
        <taxon>Bacteria</taxon>
        <taxon>Pseudomonadati</taxon>
        <taxon>Pseudomonadota</taxon>
        <taxon>Alphaproteobacteria</taxon>
        <taxon>Caulobacterales</taxon>
        <taxon>Caulobacteraceae</taxon>
        <taxon>Brevundimonas</taxon>
    </lineage>
</organism>
<dbReference type="InterPro" id="IPR005584">
    <property type="entry name" value="DNA_gyrase_inhibitor_YacG"/>
</dbReference>
<dbReference type="Proteomes" id="UP000824334">
    <property type="component" value="Chromosome"/>
</dbReference>
<comment type="subunit">
    <text evidence="3">Interacts with GyrB.</text>
</comment>
<gene>
    <name evidence="3 4" type="primary">yacG</name>
    <name evidence="4" type="ORF">KWG56_06685</name>
</gene>
<feature type="binding site" evidence="3">
    <location>
        <position position="4"/>
    </location>
    <ligand>
        <name>Zn(2+)</name>
        <dbReference type="ChEBI" id="CHEBI:29105"/>
    </ligand>
</feature>
<feature type="binding site" evidence="3">
    <location>
        <position position="24"/>
    </location>
    <ligand>
        <name>Zn(2+)</name>
        <dbReference type="ChEBI" id="CHEBI:29105"/>
    </ligand>
</feature>
<comment type="cofactor">
    <cofactor evidence="3">
        <name>Zn(2+)</name>
        <dbReference type="ChEBI" id="CHEBI:29105"/>
    </cofactor>
    <text evidence="3">Binds 1 zinc ion.</text>
</comment>
<evidence type="ECO:0000313" key="5">
    <source>
        <dbReference type="Proteomes" id="UP000824334"/>
    </source>
</evidence>
<dbReference type="PANTHER" id="PTHR36150:SF1">
    <property type="entry name" value="DNA GYRASE INHIBITOR YACG"/>
    <property type="match status" value="1"/>
</dbReference>
<evidence type="ECO:0000256" key="2">
    <source>
        <dbReference type="ARBA" id="ARBA00022833"/>
    </source>
</evidence>
<dbReference type="Pfam" id="PF03884">
    <property type="entry name" value="YacG"/>
    <property type="match status" value="1"/>
</dbReference>
<dbReference type="SUPFAM" id="SSF57716">
    <property type="entry name" value="Glucocorticoid receptor-like (DNA-binding domain)"/>
    <property type="match status" value="1"/>
</dbReference>
<dbReference type="InterPro" id="IPR013088">
    <property type="entry name" value="Znf_NHR/GATA"/>
</dbReference>
<dbReference type="GeneID" id="94374943"/>
<accession>A0ABX8TK96</accession>
<dbReference type="Gene3D" id="3.30.50.10">
    <property type="entry name" value="Erythroid Transcription Factor GATA-1, subunit A"/>
    <property type="match status" value="1"/>
</dbReference>
<evidence type="ECO:0000313" key="4">
    <source>
        <dbReference type="EMBL" id="QYC11645.1"/>
    </source>
</evidence>
<sequence length="54" mass="6111">MASCPICRKAEPDPKYKPFCSRRCSEVDLQRWFTGAYAIPAALDESAEDDVEKD</sequence>
<protein>
    <recommendedName>
        <fullName evidence="3">DNA gyrase inhibitor YacG</fullName>
    </recommendedName>
</protein>
<comment type="function">
    <text evidence="3">Inhibits all the catalytic activities of DNA gyrase by preventing its interaction with DNA. Acts by binding directly to the C-terminal domain of GyrB, which probably disrupts DNA binding by the gyrase.</text>
</comment>
<keyword evidence="5" id="KW-1185">Reference proteome</keyword>
<evidence type="ECO:0000256" key="1">
    <source>
        <dbReference type="ARBA" id="ARBA00022723"/>
    </source>
</evidence>
<proteinExistence type="inferred from homology"/>
<keyword evidence="2 3" id="KW-0862">Zinc</keyword>
<dbReference type="HAMAP" id="MF_00649">
    <property type="entry name" value="DNA_gyrase_inhibitor_YacG"/>
    <property type="match status" value="1"/>
</dbReference>
<name>A0ABX8TK96_9CAUL</name>
<reference evidence="4 5" key="1">
    <citation type="submission" date="2021-07" db="EMBL/GenBank/DDBJ databases">
        <title>Isolation and characterization of bacteria from a gold mining with a capacity of golden bioaccumulation.</title>
        <authorList>
            <person name="Yang X.J."/>
        </authorList>
    </citation>
    <scope>NUCLEOTIDE SEQUENCE [LARGE SCALE GENOMIC DNA]</scope>
    <source>
        <strain evidence="4 5">Au29</strain>
    </source>
</reference>
<keyword evidence="1 3" id="KW-0479">Metal-binding</keyword>
<dbReference type="PANTHER" id="PTHR36150">
    <property type="entry name" value="DNA GYRASE INHIBITOR YACG"/>
    <property type="match status" value="1"/>
</dbReference>
<dbReference type="RefSeq" id="WP_201097802.1">
    <property type="nucleotide sequence ID" value="NZ_BAAAEE010000021.1"/>
</dbReference>
<comment type="similarity">
    <text evidence="3">Belongs to the DNA gyrase inhibitor YacG family.</text>
</comment>
<evidence type="ECO:0000256" key="3">
    <source>
        <dbReference type="HAMAP-Rule" id="MF_00649"/>
    </source>
</evidence>
<feature type="binding site" evidence="3">
    <location>
        <position position="20"/>
    </location>
    <ligand>
        <name>Zn(2+)</name>
        <dbReference type="ChEBI" id="CHEBI:29105"/>
    </ligand>
</feature>